<dbReference type="Proteomes" id="UP001565471">
    <property type="component" value="Unassembled WGS sequence"/>
</dbReference>
<reference evidence="3 4" key="1">
    <citation type="submission" date="2024-07" db="EMBL/GenBank/DDBJ databases">
        <title>Genomic Encyclopedia of Type Strains, Phase V (KMG-V): Genome sequencing to study the core and pangenomes of soil and plant-associated prokaryotes.</title>
        <authorList>
            <person name="Whitman W."/>
        </authorList>
    </citation>
    <scope>NUCLEOTIDE SEQUENCE [LARGE SCALE GENOMIC DNA]</scope>
    <source>
        <strain evidence="3 4">USDA 415</strain>
    </source>
</reference>
<dbReference type="PROSITE" id="PS51819">
    <property type="entry name" value="VOC"/>
    <property type="match status" value="1"/>
</dbReference>
<evidence type="ECO:0000313" key="4">
    <source>
        <dbReference type="Proteomes" id="UP001565471"/>
    </source>
</evidence>
<comment type="caution">
    <text evidence="3">The sequence shown here is derived from an EMBL/GenBank/DDBJ whole genome shotgun (WGS) entry which is preliminary data.</text>
</comment>
<dbReference type="Gene3D" id="3.10.180.10">
    <property type="entry name" value="2,3-Dihydroxybiphenyl 1,2-Dioxygenase, domain 1"/>
    <property type="match status" value="2"/>
</dbReference>
<sequence length="311" mass="34149">MGQKCMTDNKLTAPAVHSLDSFSLSVPDVEEAQRYYEAFGLDVRSESGFLTLRTFGDDHIWAYLREGPAKKLLSIRLGIYDRDREALASRIDDVRIAPADGEVNGLWCQAPGGLPIELAVAAKSSPDHKPPFGLPSGFAQGRGAAPRSKCNTVRPRRLAHIALFTPDVSAAIRFYTERLGLRLSDRSGDDVAFLHGPHGSDHHLVAFARSPHVGLHHSSWDVASFSDVGMGAMQMARAGYAAGWGLGRHVLGSNYFHYVRDPWGSYAEYSADMDFIPADTSWVAGDHPPEDSFFQWGPPPPDDMARNYELP</sequence>
<dbReference type="Pfam" id="PF00903">
    <property type="entry name" value="Glyoxalase"/>
    <property type="match status" value="1"/>
</dbReference>
<evidence type="ECO:0000313" key="3">
    <source>
        <dbReference type="EMBL" id="MEY9318680.1"/>
    </source>
</evidence>
<feature type="region of interest" description="Disordered" evidence="1">
    <location>
        <begin position="289"/>
        <end position="311"/>
    </location>
</feature>
<gene>
    <name evidence="3" type="ORF">ABIF29_005479</name>
</gene>
<feature type="domain" description="VOC" evidence="2">
    <location>
        <begin position="157"/>
        <end position="272"/>
    </location>
</feature>
<dbReference type="InterPro" id="IPR004360">
    <property type="entry name" value="Glyas_Fos-R_dOase_dom"/>
</dbReference>
<dbReference type="SUPFAM" id="SSF54593">
    <property type="entry name" value="Glyoxalase/Bleomycin resistance protein/Dihydroxybiphenyl dioxygenase"/>
    <property type="match status" value="2"/>
</dbReference>
<name>A0ABV4F5F3_BRAEL</name>
<proteinExistence type="predicted"/>
<accession>A0ABV4F5F3</accession>
<keyword evidence="4" id="KW-1185">Reference proteome</keyword>
<dbReference type="EMBL" id="JBGBZA010000002">
    <property type="protein sequence ID" value="MEY9318680.1"/>
    <property type="molecule type" value="Genomic_DNA"/>
</dbReference>
<evidence type="ECO:0000259" key="2">
    <source>
        <dbReference type="PROSITE" id="PS51819"/>
    </source>
</evidence>
<dbReference type="InterPro" id="IPR037523">
    <property type="entry name" value="VOC_core"/>
</dbReference>
<organism evidence="3 4">
    <name type="scientific">Bradyrhizobium elkanii</name>
    <dbReference type="NCBI Taxonomy" id="29448"/>
    <lineage>
        <taxon>Bacteria</taxon>
        <taxon>Pseudomonadati</taxon>
        <taxon>Pseudomonadota</taxon>
        <taxon>Alphaproteobacteria</taxon>
        <taxon>Hyphomicrobiales</taxon>
        <taxon>Nitrobacteraceae</taxon>
        <taxon>Bradyrhizobium</taxon>
    </lineage>
</organism>
<evidence type="ECO:0000256" key="1">
    <source>
        <dbReference type="SAM" id="MobiDB-lite"/>
    </source>
</evidence>
<protein>
    <submittedName>
        <fullName evidence="3">Catechol 2,3-dioxygenase-like lactoylglutathione lyase family enzyme</fullName>
    </submittedName>
</protein>
<dbReference type="InterPro" id="IPR029068">
    <property type="entry name" value="Glyas_Bleomycin-R_OHBP_Dase"/>
</dbReference>